<protein>
    <submittedName>
        <fullName evidence="1">Uncharacterized protein</fullName>
    </submittedName>
</protein>
<gene>
    <name evidence="1" type="ORF">L1987_83912</name>
</gene>
<evidence type="ECO:0000313" key="1">
    <source>
        <dbReference type="EMBL" id="KAI3683409.1"/>
    </source>
</evidence>
<reference evidence="1 2" key="2">
    <citation type="journal article" date="2022" name="Mol. Ecol. Resour.">
        <title>The genomes of chicory, endive, great burdock and yacon provide insights into Asteraceae paleo-polyploidization history and plant inulin production.</title>
        <authorList>
            <person name="Fan W."/>
            <person name="Wang S."/>
            <person name="Wang H."/>
            <person name="Wang A."/>
            <person name="Jiang F."/>
            <person name="Liu H."/>
            <person name="Zhao H."/>
            <person name="Xu D."/>
            <person name="Zhang Y."/>
        </authorList>
    </citation>
    <scope>NUCLEOTIDE SEQUENCE [LARGE SCALE GENOMIC DNA]</scope>
    <source>
        <strain evidence="2">cv. Yunnan</strain>
        <tissue evidence="1">Leaves</tissue>
    </source>
</reference>
<dbReference type="Proteomes" id="UP001056120">
    <property type="component" value="Linkage Group LG28"/>
</dbReference>
<name>A0ACB8YCG2_9ASTR</name>
<sequence>MEMLLPSITINDQIFLCKTLVFPKPSTRNLTPTKPQFSRSSKLPPSSVHFSRGKTNSHKQNTVKFDDLHRNWNLKRTLFEKLKHKDADPVRILEDDGDWSKELFWAVVGFLNQTSRSNQVLQVFDKWSSIDESRVSVFNYERIIRLLVDEGLVEVAVLALKQMNSIQGMQPSSAIYDSIIHGFVEKGGFEDALFHLKVMEDNEMKPHTSIYNGLIKCYAKNGLYDDMAKCVKRMESNGCYPDQSTYNLLIREFSLAGLIKRMERTYRIVISKRMDLEASTMVAMLEAYANFGNLEKTEKVYRTVLRMKPRVWLKDDLIRKVAAVYVENFMFSKLDDMGIKLYSRTGNANIAWCLRMLSQACLLSRTGMQSIVREMDYKKVKWSVTIANTMLFAYAKMKNFEHFKGVILEMVARDVKPDIVTCGILYDAHGFGFDELDYWRKMGFFGDVVELRTDPLVVVAFGKGDFLRFVEEVDHTKSQSWSYEHLIDLVKQHQQRI</sequence>
<evidence type="ECO:0000313" key="2">
    <source>
        <dbReference type="Proteomes" id="UP001056120"/>
    </source>
</evidence>
<dbReference type="EMBL" id="CM042045">
    <property type="protein sequence ID" value="KAI3683409.1"/>
    <property type="molecule type" value="Genomic_DNA"/>
</dbReference>
<keyword evidence="2" id="KW-1185">Reference proteome</keyword>
<accession>A0ACB8YCG2</accession>
<comment type="caution">
    <text evidence="1">The sequence shown here is derived from an EMBL/GenBank/DDBJ whole genome shotgun (WGS) entry which is preliminary data.</text>
</comment>
<organism evidence="1 2">
    <name type="scientific">Smallanthus sonchifolius</name>
    <dbReference type="NCBI Taxonomy" id="185202"/>
    <lineage>
        <taxon>Eukaryota</taxon>
        <taxon>Viridiplantae</taxon>
        <taxon>Streptophyta</taxon>
        <taxon>Embryophyta</taxon>
        <taxon>Tracheophyta</taxon>
        <taxon>Spermatophyta</taxon>
        <taxon>Magnoliopsida</taxon>
        <taxon>eudicotyledons</taxon>
        <taxon>Gunneridae</taxon>
        <taxon>Pentapetalae</taxon>
        <taxon>asterids</taxon>
        <taxon>campanulids</taxon>
        <taxon>Asterales</taxon>
        <taxon>Asteraceae</taxon>
        <taxon>Asteroideae</taxon>
        <taxon>Heliantheae alliance</taxon>
        <taxon>Millerieae</taxon>
        <taxon>Smallanthus</taxon>
    </lineage>
</organism>
<proteinExistence type="predicted"/>
<reference evidence="2" key="1">
    <citation type="journal article" date="2022" name="Mol. Ecol. Resour.">
        <title>The genomes of chicory, endive, great burdock and yacon provide insights into Asteraceae palaeo-polyploidization history and plant inulin production.</title>
        <authorList>
            <person name="Fan W."/>
            <person name="Wang S."/>
            <person name="Wang H."/>
            <person name="Wang A."/>
            <person name="Jiang F."/>
            <person name="Liu H."/>
            <person name="Zhao H."/>
            <person name="Xu D."/>
            <person name="Zhang Y."/>
        </authorList>
    </citation>
    <scope>NUCLEOTIDE SEQUENCE [LARGE SCALE GENOMIC DNA]</scope>
    <source>
        <strain evidence="2">cv. Yunnan</strain>
    </source>
</reference>